<keyword evidence="6" id="KW-0150">Chloroplast</keyword>
<sequence>MKNKLIDKLLFKNNKKYMTEKSLVAESKQLTNNEKVKTKTELASWRSVMKSNFSTENIMADLIKYPVITEKSYIALFKNKQYTFDVDLRLTKPQIKALFKQLFNVEIIGINTHRPPRKKVRVGLAQGYKARYKRVIITLKEGQSINFDSN</sequence>
<dbReference type="GO" id="GO:0009507">
    <property type="term" value="C:chloroplast"/>
    <property type="evidence" value="ECO:0007669"/>
    <property type="project" value="UniProtKB-SubCell"/>
</dbReference>
<keyword evidence="5" id="KW-0699">rRNA-binding</keyword>
<evidence type="ECO:0000256" key="3">
    <source>
        <dbReference type="ARBA" id="ARBA00023274"/>
    </source>
</evidence>
<dbReference type="HAMAP" id="MF_01369_B">
    <property type="entry name" value="Ribosomal_uL23_B"/>
    <property type="match status" value="1"/>
</dbReference>
<dbReference type="RefSeq" id="YP_009185232.1">
    <property type="nucleotide sequence ID" value="NC_028586.1"/>
</dbReference>
<protein>
    <recommendedName>
        <fullName evidence="4 5">Large ribosomal subunit protein uL23c</fullName>
    </recommendedName>
</protein>
<geneLocation type="chloroplast" evidence="6"/>
<evidence type="ECO:0000313" key="6">
    <source>
        <dbReference type="EMBL" id="ALO63530.1"/>
    </source>
</evidence>
<comment type="subcellular location">
    <subcellularLocation>
        <location evidence="5">Plastid</location>
        <location evidence="5">Chloroplast</location>
    </subcellularLocation>
</comment>
<dbReference type="InterPro" id="IPR012677">
    <property type="entry name" value="Nucleotide-bd_a/b_plait_sf"/>
</dbReference>
<keyword evidence="6" id="KW-0934">Plastid</keyword>
<keyword evidence="2 5" id="KW-0689">Ribosomal protein</keyword>
<gene>
    <name evidence="5 6" type="primary">rpl23</name>
</gene>
<proteinExistence type="inferred from homology"/>
<dbReference type="AlphaFoldDB" id="A0A0S2LQK1"/>
<reference evidence="6" key="1">
    <citation type="journal article" date="2015" name="BMC Evol. Biol.">
        <title>Chloroplast phylogenomic analysis of chlorophyte green algae identifies a novel lineage sister to the Sphaeropleales (Chlorophyceae).</title>
        <authorList>
            <person name="Lemieux C."/>
            <person name="Vincent A.T."/>
            <person name="Labarre A."/>
            <person name="Otis C."/>
            <person name="Turmel M."/>
        </authorList>
    </citation>
    <scope>NUCLEOTIDE SEQUENCE</scope>
</reference>
<dbReference type="GO" id="GO:0006412">
    <property type="term" value="P:translation"/>
    <property type="evidence" value="ECO:0007669"/>
    <property type="project" value="UniProtKB-UniRule"/>
</dbReference>
<dbReference type="GO" id="GO:1990904">
    <property type="term" value="C:ribonucleoprotein complex"/>
    <property type="evidence" value="ECO:0007669"/>
    <property type="project" value="UniProtKB-KW"/>
</dbReference>
<comment type="function">
    <text evidence="5">Binds to 23S rRNA.</text>
</comment>
<dbReference type="EMBL" id="KT625421">
    <property type="protein sequence ID" value="ALO63530.1"/>
    <property type="molecule type" value="Genomic_DNA"/>
</dbReference>
<organism evidence="6">
    <name type="scientific">Bracteacoccus giganteus</name>
    <dbReference type="NCBI Taxonomy" id="50039"/>
    <lineage>
        <taxon>Eukaryota</taxon>
        <taxon>Viridiplantae</taxon>
        <taxon>Chlorophyta</taxon>
        <taxon>core chlorophytes</taxon>
        <taxon>Chlorophyceae</taxon>
        <taxon>CS clade</taxon>
        <taxon>Sphaeropleales</taxon>
        <taxon>Bracteacoccaceae</taxon>
        <taxon>Bracteacoccus</taxon>
    </lineage>
</organism>
<dbReference type="InterPro" id="IPR012678">
    <property type="entry name" value="Ribosomal_uL23/eL15/eS24_sf"/>
</dbReference>
<evidence type="ECO:0000256" key="4">
    <source>
        <dbReference type="ARBA" id="ARBA00035287"/>
    </source>
</evidence>
<dbReference type="GeneID" id="26379105"/>
<accession>A0A0S2LQK1</accession>
<dbReference type="GO" id="GO:0005840">
    <property type="term" value="C:ribosome"/>
    <property type="evidence" value="ECO:0007669"/>
    <property type="project" value="UniProtKB-KW"/>
</dbReference>
<comment type="subunit">
    <text evidence="5">Part of the 50S ribosomal subunit.</text>
</comment>
<dbReference type="SUPFAM" id="SSF54189">
    <property type="entry name" value="Ribosomal proteins S24e, L23 and L15e"/>
    <property type="match status" value="1"/>
</dbReference>
<dbReference type="Gene3D" id="3.30.70.330">
    <property type="match status" value="1"/>
</dbReference>
<keyword evidence="5" id="KW-0694">RNA-binding</keyword>
<evidence type="ECO:0000256" key="1">
    <source>
        <dbReference type="ARBA" id="ARBA00006700"/>
    </source>
</evidence>
<dbReference type="GO" id="GO:0003735">
    <property type="term" value="F:structural constituent of ribosome"/>
    <property type="evidence" value="ECO:0007669"/>
    <property type="project" value="InterPro"/>
</dbReference>
<dbReference type="Pfam" id="PF00276">
    <property type="entry name" value="Ribosomal_L23"/>
    <property type="match status" value="1"/>
</dbReference>
<keyword evidence="3 5" id="KW-0687">Ribonucleoprotein</keyword>
<dbReference type="PANTHER" id="PTHR11620">
    <property type="entry name" value="60S RIBOSOMAL PROTEIN L23A"/>
    <property type="match status" value="1"/>
</dbReference>
<dbReference type="GO" id="GO:0019843">
    <property type="term" value="F:rRNA binding"/>
    <property type="evidence" value="ECO:0007669"/>
    <property type="project" value="UniProtKB-UniRule"/>
</dbReference>
<name>A0A0S2LQK1_9CHLO</name>
<comment type="similarity">
    <text evidence="1 5">Belongs to the universal ribosomal protein uL23 family.</text>
</comment>
<evidence type="ECO:0000256" key="5">
    <source>
        <dbReference type="HAMAP-Rule" id="MF_01369"/>
    </source>
</evidence>
<evidence type="ECO:0000256" key="2">
    <source>
        <dbReference type="ARBA" id="ARBA00022980"/>
    </source>
</evidence>
<dbReference type="InterPro" id="IPR013025">
    <property type="entry name" value="Ribosomal_uL23-like"/>
</dbReference>